<feature type="compositionally biased region" description="Basic residues" evidence="1">
    <location>
        <begin position="1"/>
        <end position="12"/>
    </location>
</feature>
<comment type="caution">
    <text evidence="2">The sequence shown here is derived from an EMBL/GenBank/DDBJ whole genome shotgun (WGS) entry which is preliminary data.</text>
</comment>
<accession>A0A372LJ00</accession>
<proteinExistence type="predicted"/>
<feature type="compositionally biased region" description="Basic and acidic residues" evidence="1">
    <location>
        <begin position="41"/>
        <end position="53"/>
    </location>
</feature>
<dbReference type="RefSeq" id="WP_117327961.1">
    <property type="nucleotide sequence ID" value="NZ_QVTE01000051.1"/>
</dbReference>
<dbReference type="EMBL" id="QVTE01000051">
    <property type="protein sequence ID" value="RFU66377.1"/>
    <property type="molecule type" value="Genomic_DNA"/>
</dbReference>
<evidence type="ECO:0000256" key="1">
    <source>
        <dbReference type="SAM" id="MobiDB-lite"/>
    </source>
</evidence>
<feature type="compositionally biased region" description="Basic and acidic residues" evidence="1">
    <location>
        <begin position="25"/>
        <end position="34"/>
    </location>
</feature>
<protein>
    <submittedName>
        <fullName evidence="2">Uncharacterized protein</fullName>
    </submittedName>
</protein>
<evidence type="ECO:0000313" key="2">
    <source>
        <dbReference type="EMBL" id="RFU66377.1"/>
    </source>
</evidence>
<keyword evidence="3" id="KW-1185">Reference proteome</keyword>
<organism evidence="2 3">
    <name type="scientific">Peribacillus saganii</name>
    <dbReference type="NCBI Taxonomy" id="2303992"/>
    <lineage>
        <taxon>Bacteria</taxon>
        <taxon>Bacillati</taxon>
        <taxon>Bacillota</taxon>
        <taxon>Bacilli</taxon>
        <taxon>Bacillales</taxon>
        <taxon>Bacillaceae</taxon>
        <taxon>Peribacillus</taxon>
    </lineage>
</organism>
<feature type="region of interest" description="Disordered" evidence="1">
    <location>
        <begin position="1"/>
        <end position="57"/>
    </location>
</feature>
<name>A0A372LJ00_9BACI</name>
<dbReference type="AlphaFoldDB" id="A0A372LJ00"/>
<evidence type="ECO:0000313" key="3">
    <source>
        <dbReference type="Proteomes" id="UP000264541"/>
    </source>
</evidence>
<reference evidence="2 3" key="1">
    <citation type="submission" date="2018-08" db="EMBL/GenBank/DDBJ databases">
        <title>Bacillus chawlae sp. nov., Bacillus glennii sp. nov., and Bacillus saganii sp. nov. Isolated from the Vehicle Assembly Building at Kennedy Space Center where the Viking Spacecraft were Assembled.</title>
        <authorList>
            <person name="Seuylemezian A."/>
            <person name="Vaishampayan P."/>
        </authorList>
    </citation>
    <scope>NUCLEOTIDE SEQUENCE [LARGE SCALE GENOMIC DNA]</scope>
    <source>
        <strain evidence="2 3">V47-23a</strain>
    </source>
</reference>
<sequence>MTKRRDKEKRPKFLNQNKLFPFSRIGHDNDCDNRNRHRDNRHHDDRNDDERDNRRRGKRCACWRHRSY</sequence>
<dbReference type="Proteomes" id="UP000264541">
    <property type="component" value="Unassembled WGS sequence"/>
</dbReference>
<gene>
    <name evidence="2" type="ORF">D0469_17235</name>
</gene>